<evidence type="ECO:0000259" key="4">
    <source>
        <dbReference type="Pfam" id="PF16344"/>
    </source>
</evidence>
<feature type="domain" description="FecR N-terminal" evidence="3">
    <location>
        <begin position="19"/>
        <end position="57"/>
    </location>
</feature>
<dbReference type="InterPro" id="IPR032508">
    <property type="entry name" value="FecR_C"/>
</dbReference>
<keyword evidence="6" id="KW-1185">Reference proteome</keyword>
<dbReference type="Gene3D" id="3.55.50.30">
    <property type="match status" value="1"/>
</dbReference>
<evidence type="ECO:0000259" key="3">
    <source>
        <dbReference type="Pfam" id="PF16220"/>
    </source>
</evidence>
<dbReference type="PANTHER" id="PTHR30273">
    <property type="entry name" value="PERIPLASMIC SIGNAL SENSOR AND SIGMA FACTOR ACTIVATOR FECR-RELATED"/>
    <property type="match status" value="1"/>
</dbReference>
<dbReference type="Pfam" id="PF04773">
    <property type="entry name" value="FecR"/>
    <property type="match status" value="1"/>
</dbReference>
<dbReference type="InterPro" id="IPR032623">
    <property type="entry name" value="FecR_N"/>
</dbReference>
<gene>
    <name evidence="5" type="ORF">ABFZ84_13415</name>
</gene>
<feature type="domain" description="Protein FecR C-terminal" evidence="4">
    <location>
        <begin position="287"/>
        <end position="351"/>
    </location>
</feature>
<dbReference type="Pfam" id="PF16344">
    <property type="entry name" value="FecR_C"/>
    <property type="match status" value="1"/>
</dbReference>
<reference evidence="5 6" key="1">
    <citation type="submission" date="2024-05" db="EMBL/GenBank/DDBJ databases">
        <title>Three bacterial strains, DH-69, EH-24, and ECK-19 isolated from coastal sediments.</title>
        <authorList>
            <person name="Ye Y.-Q."/>
            <person name="Du Z.-J."/>
        </authorList>
    </citation>
    <scope>NUCLEOTIDE SEQUENCE [LARGE SCALE GENOMIC DNA]</scope>
    <source>
        <strain evidence="5 6">ECK-19</strain>
    </source>
</reference>
<dbReference type="PANTHER" id="PTHR30273:SF2">
    <property type="entry name" value="PROTEIN FECR"/>
    <property type="match status" value="1"/>
</dbReference>
<name>A0ABV3Z6W1_9PROT</name>
<feature type="domain" description="FecR protein" evidence="2">
    <location>
        <begin position="133"/>
        <end position="224"/>
    </location>
</feature>
<organism evidence="5 6">
    <name type="scientific">Hyphococcus lacteus</name>
    <dbReference type="NCBI Taxonomy" id="3143536"/>
    <lineage>
        <taxon>Bacteria</taxon>
        <taxon>Pseudomonadati</taxon>
        <taxon>Pseudomonadota</taxon>
        <taxon>Alphaproteobacteria</taxon>
        <taxon>Parvularculales</taxon>
        <taxon>Parvularculaceae</taxon>
        <taxon>Hyphococcus</taxon>
    </lineage>
</organism>
<proteinExistence type="predicted"/>
<evidence type="ECO:0000313" key="6">
    <source>
        <dbReference type="Proteomes" id="UP001560685"/>
    </source>
</evidence>
<dbReference type="EMBL" id="JBEHZE010000002">
    <property type="protein sequence ID" value="MEX6634549.1"/>
    <property type="molecule type" value="Genomic_DNA"/>
</dbReference>
<evidence type="ECO:0000256" key="1">
    <source>
        <dbReference type="SAM" id="Phobius"/>
    </source>
</evidence>
<dbReference type="Proteomes" id="UP001560685">
    <property type="component" value="Unassembled WGS sequence"/>
</dbReference>
<sequence>MRKSETLSTMPDQKSIDAEAADWLVRLEESNVSAADRVAFLAWRGASARHREAFERLVLLWGAFDEAKVLADYAVSDENIELLAKDAAQARFGWFGRRSVLTGMAASVAIFGAIGISVTIKSQLSGPQHYSFVTAIGEQQTVALPDGSVIELNTNSRLEYAYGKGARDIWLSRGEAYFKVAPDKERPFSVRVPNGRVVAVGTAFTVRLNDFDSKVDVLVSEGRVVLMPESSYPVQTAAPQEVGGAMMQAATAVSAGQSAVIKDDIESVDLVEPETLARKLSWRQGVLAFSGDPLSDVVADVSRYTDIAIEIDEQTLRDLPVTGYFKIGDVDEMFEALEIMADLQAERVSAKRVRLVRTVDEG</sequence>
<keyword evidence="1" id="KW-0472">Membrane</keyword>
<dbReference type="Pfam" id="PF16220">
    <property type="entry name" value="DUF4880"/>
    <property type="match status" value="1"/>
</dbReference>
<dbReference type="InterPro" id="IPR012373">
    <property type="entry name" value="Ferrdict_sens_TM"/>
</dbReference>
<keyword evidence="1" id="KW-1133">Transmembrane helix</keyword>
<protein>
    <submittedName>
        <fullName evidence="5">FecR domain-containing protein</fullName>
    </submittedName>
</protein>
<dbReference type="RefSeq" id="WP_369314816.1">
    <property type="nucleotide sequence ID" value="NZ_JBEHZE010000002.1"/>
</dbReference>
<dbReference type="PIRSF" id="PIRSF018266">
    <property type="entry name" value="FecR"/>
    <property type="match status" value="1"/>
</dbReference>
<accession>A0ABV3Z6W1</accession>
<keyword evidence="1" id="KW-0812">Transmembrane</keyword>
<evidence type="ECO:0000259" key="2">
    <source>
        <dbReference type="Pfam" id="PF04773"/>
    </source>
</evidence>
<evidence type="ECO:0000313" key="5">
    <source>
        <dbReference type="EMBL" id="MEX6634549.1"/>
    </source>
</evidence>
<dbReference type="Gene3D" id="2.60.120.1440">
    <property type="match status" value="1"/>
</dbReference>
<feature type="transmembrane region" description="Helical" evidence="1">
    <location>
        <begin position="100"/>
        <end position="120"/>
    </location>
</feature>
<dbReference type="InterPro" id="IPR006860">
    <property type="entry name" value="FecR"/>
</dbReference>
<comment type="caution">
    <text evidence="5">The sequence shown here is derived from an EMBL/GenBank/DDBJ whole genome shotgun (WGS) entry which is preliminary data.</text>
</comment>